<dbReference type="OrthoDB" id="282859at2"/>
<dbReference type="AlphaFoldDB" id="A0A2T1N4S0"/>
<dbReference type="RefSeq" id="WP_106464015.1">
    <property type="nucleotide sequence ID" value="NZ_PXOQ01000015.1"/>
</dbReference>
<name>A0A2T1N4S0_9FLAO</name>
<gene>
    <name evidence="1" type="ORF">C7H52_11310</name>
</gene>
<sequence length="262" mass="30613">MKKLIILAITLSLFNCKTDQNKEVEKTINYEQETLDVTTSVYPENMSSIFAAHGGLDVWNTYKSLSFTMKKPTGDELTVTDLKNRRSYIETNNFQLGYDGETVWLEEHGDFKYEGKPEFYYNLMFYFYAMPFVLADDGITYENTNELEFEGKSYPGIKISYANDVGASPEDEYILYFDTDTKKMAWLGYTVTYFTKEKSKDWHFIRYTDWQMVNGLILPKTLSWYNAEGFKVLDKRNDLEFTEVKLSKTTEAASIFKKPMSH</sequence>
<evidence type="ECO:0000313" key="2">
    <source>
        <dbReference type="Proteomes" id="UP000238426"/>
    </source>
</evidence>
<dbReference type="Proteomes" id="UP000238426">
    <property type="component" value="Unassembled WGS sequence"/>
</dbReference>
<keyword evidence="2" id="KW-1185">Reference proteome</keyword>
<accession>A0A2T1N4S0</accession>
<evidence type="ECO:0008006" key="3">
    <source>
        <dbReference type="Google" id="ProtNLM"/>
    </source>
</evidence>
<organism evidence="1 2">
    <name type="scientific">Aurantibacter aestuarii</name>
    <dbReference type="NCBI Taxonomy" id="1266046"/>
    <lineage>
        <taxon>Bacteria</taxon>
        <taxon>Pseudomonadati</taxon>
        <taxon>Bacteroidota</taxon>
        <taxon>Flavobacteriia</taxon>
        <taxon>Flavobacteriales</taxon>
        <taxon>Flavobacteriaceae</taxon>
        <taxon>Aurantibacter</taxon>
    </lineage>
</organism>
<reference evidence="1 2" key="1">
    <citation type="submission" date="2018-03" db="EMBL/GenBank/DDBJ databases">
        <title>Mesoflavibacter sp. HG37 and Mesoflavibacter sp. HG96 sp.nov., two marine bacteria isolated from seawater of Western Pacific Ocean.</title>
        <authorList>
            <person name="Cheng H."/>
            <person name="Wu Y.-H."/>
            <person name="Guo L.-L."/>
            <person name="Xu X.-W."/>
        </authorList>
    </citation>
    <scope>NUCLEOTIDE SEQUENCE [LARGE SCALE GENOMIC DNA]</scope>
    <source>
        <strain evidence="1 2">KCTC 32269</strain>
    </source>
</reference>
<comment type="caution">
    <text evidence="1">The sequence shown here is derived from an EMBL/GenBank/DDBJ whole genome shotgun (WGS) entry which is preliminary data.</text>
</comment>
<dbReference type="Pfam" id="PF20113">
    <property type="entry name" value="DUF6503"/>
    <property type="match status" value="1"/>
</dbReference>
<dbReference type="InterPro" id="IPR045444">
    <property type="entry name" value="DUF6503"/>
</dbReference>
<dbReference type="EMBL" id="PXOQ01000015">
    <property type="protein sequence ID" value="PSG86277.1"/>
    <property type="molecule type" value="Genomic_DNA"/>
</dbReference>
<evidence type="ECO:0000313" key="1">
    <source>
        <dbReference type="EMBL" id="PSG86277.1"/>
    </source>
</evidence>
<proteinExistence type="predicted"/>
<protein>
    <recommendedName>
        <fullName evidence="3">Threonine synthase</fullName>
    </recommendedName>
</protein>